<dbReference type="InterPro" id="IPR008332">
    <property type="entry name" value="MethylG_MeTrfase_N"/>
</dbReference>
<keyword evidence="4 8" id="KW-0808">Transferase</keyword>
<dbReference type="EMBL" id="JBHTJZ010000005">
    <property type="protein sequence ID" value="MFD0958907.1"/>
    <property type="molecule type" value="Genomic_DNA"/>
</dbReference>
<dbReference type="Gene3D" id="3.30.160.70">
    <property type="entry name" value="Methylated DNA-protein cysteine methyltransferase domain"/>
    <property type="match status" value="1"/>
</dbReference>
<feature type="domain" description="Methylguanine DNA methyltransferase ribonuclease-like" evidence="10">
    <location>
        <begin position="32"/>
        <end position="93"/>
    </location>
</feature>
<evidence type="ECO:0000256" key="6">
    <source>
        <dbReference type="ARBA" id="ARBA00023204"/>
    </source>
</evidence>
<comment type="function">
    <text evidence="8">Involved in the cellular defense against the biological effects of O6-methylguanine (O6-MeG) and O4-methylthymine (O4-MeT) in DNA. Repairs the methylated nucleobase in DNA by stoichiometrically transferring the methyl group to a cysteine residue in the enzyme. This is a suicide reaction: the enzyme is irreversibly inactivated.</text>
</comment>
<dbReference type="Proteomes" id="UP001596989">
    <property type="component" value="Unassembled WGS sequence"/>
</dbReference>
<evidence type="ECO:0000259" key="10">
    <source>
        <dbReference type="Pfam" id="PF02870"/>
    </source>
</evidence>
<dbReference type="HAMAP" id="MF_00772">
    <property type="entry name" value="OGT"/>
    <property type="match status" value="1"/>
</dbReference>
<evidence type="ECO:0000256" key="7">
    <source>
        <dbReference type="ARBA" id="ARBA00049348"/>
    </source>
</evidence>
<comment type="similarity">
    <text evidence="8">Belongs to the MGMT family.</text>
</comment>
<dbReference type="GO" id="GO:0032259">
    <property type="term" value="P:methylation"/>
    <property type="evidence" value="ECO:0007669"/>
    <property type="project" value="UniProtKB-KW"/>
</dbReference>
<sequence length="190" mass="21212">MTTISHSKHSTIFWTSIAHPANPNLNFYAVVTELGICRLTWPHQSMNDVTAWVTKYMPNARLLRDDERLRSYTSQLQEYFSGQRTQFDLPLDLQGTAFQREVWHALTAIPYGETRSYSAMAAVIGKPAAVRAVGAANGANPVPVIVPCHRVIGKNNGLTGFRGGLQMKEDLLRLEGYVDYSAAGHIKFQF</sequence>
<dbReference type="Pfam" id="PF01035">
    <property type="entry name" value="DNA_binding_1"/>
    <property type="match status" value="1"/>
</dbReference>
<comment type="caution">
    <text evidence="11">The sequence shown here is derived from an EMBL/GenBank/DDBJ whole genome shotgun (WGS) entry which is preliminary data.</text>
</comment>
<dbReference type="NCBIfam" id="TIGR00589">
    <property type="entry name" value="ogt"/>
    <property type="match status" value="1"/>
</dbReference>
<evidence type="ECO:0000256" key="4">
    <source>
        <dbReference type="ARBA" id="ARBA00022679"/>
    </source>
</evidence>
<dbReference type="RefSeq" id="WP_377562735.1">
    <property type="nucleotide sequence ID" value="NZ_JBHTJZ010000005.1"/>
</dbReference>
<dbReference type="CDD" id="cd06445">
    <property type="entry name" value="ATase"/>
    <property type="match status" value="1"/>
</dbReference>
<dbReference type="InterPro" id="IPR036388">
    <property type="entry name" value="WH-like_DNA-bd_sf"/>
</dbReference>
<evidence type="ECO:0000256" key="5">
    <source>
        <dbReference type="ARBA" id="ARBA00022763"/>
    </source>
</evidence>
<keyword evidence="6 8" id="KW-0234">DNA repair</keyword>
<gene>
    <name evidence="11" type="ORF">ACFQ2I_05825</name>
</gene>
<evidence type="ECO:0000313" key="11">
    <source>
        <dbReference type="EMBL" id="MFD0958907.1"/>
    </source>
</evidence>
<dbReference type="InterPro" id="IPR001497">
    <property type="entry name" value="MethylDNA_cys_MeTrfase_AS"/>
</dbReference>
<evidence type="ECO:0000259" key="9">
    <source>
        <dbReference type="Pfam" id="PF01035"/>
    </source>
</evidence>
<feature type="active site" description="Nucleophile; methyl group acceptor" evidence="8">
    <location>
        <position position="148"/>
    </location>
</feature>
<dbReference type="PANTHER" id="PTHR10815">
    <property type="entry name" value="METHYLATED-DNA--PROTEIN-CYSTEINE METHYLTRANSFERASE"/>
    <property type="match status" value="1"/>
</dbReference>
<protein>
    <recommendedName>
        <fullName evidence="8">Methylated-DNA--protein-cysteine methyltransferase</fullName>
        <ecNumber evidence="8">2.1.1.63</ecNumber>
    </recommendedName>
    <alternativeName>
        <fullName evidence="8">6-O-methylguanine-DNA methyltransferase</fullName>
        <shortName evidence="8">MGMT</shortName>
    </alternativeName>
    <alternativeName>
        <fullName evidence="8">O-6-methylguanine-DNA-alkyltransferase</fullName>
    </alternativeName>
</protein>
<comment type="catalytic activity">
    <reaction evidence="7 8">
        <text>a 6-O-methyl-2'-deoxyguanosine in DNA + L-cysteinyl-[protein] = S-methyl-L-cysteinyl-[protein] + a 2'-deoxyguanosine in DNA</text>
        <dbReference type="Rhea" id="RHEA:24000"/>
        <dbReference type="Rhea" id="RHEA-COMP:10131"/>
        <dbReference type="Rhea" id="RHEA-COMP:10132"/>
        <dbReference type="Rhea" id="RHEA-COMP:11367"/>
        <dbReference type="Rhea" id="RHEA-COMP:11368"/>
        <dbReference type="ChEBI" id="CHEBI:29950"/>
        <dbReference type="ChEBI" id="CHEBI:82612"/>
        <dbReference type="ChEBI" id="CHEBI:85445"/>
        <dbReference type="ChEBI" id="CHEBI:85448"/>
        <dbReference type="EC" id="2.1.1.63"/>
    </reaction>
</comment>
<keyword evidence="12" id="KW-1185">Reference proteome</keyword>
<keyword evidence="3 8" id="KW-0489">Methyltransferase</keyword>
<keyword evidence="5 8" id="KW-0227">DNA damage</keyword>
<dbReference type="InterPro" id="IPR023546">
    <property type="entry name" value="MGMT"/>
</dbReference>
<comment type="subcellular location">
    <subcellularLocation>
        <location evidence="8">Cytoplasm</location>
    </subcellularLocation>
</comment>
<dbReference type="SUPFAM" id="SSF46767">
    <property type="entry name" value="Methylated DNA-protein cysteine methyltransferase, C-terminal domain"/>
    <property type="match status" value="1"/>
</dbReference>
<comment type="miscellaneous">
    <text evidence="8">This enzyme catalyzes only one turnover and therefore is not strictly catalytic. According to one definition, an enzyme is a biocatalyst that acts repeatedly and over many reaction cycles.</text>
</comment>
<evidence type="ECO:0000256" key="2">
    <source>
        <dbReference type="ARBA" id="ARBA00022490"/>
    </source>
</evidence>
<evidence type="ECO:0000256" key="3">
    <source>
        <dbReference type="ARBA" id="ARBA00022603"/>
    </source>
</evidence>
<evidence type="ECO:0000256" key="8">
    <source>
        <dbReference type="HAMAP-Rule" id="MF_00772"/>
    </source>
</evidence>
<dbReference type="Pfam" id="PF02870">
    <property type="entry name" value="Methyltransf_1N"/>
    <property type="match status" value="1"/>
</dbReference>
<dbReference type="GO" id="GO:0003908">
    <property type="term" value="F:methylated-DNA-[protein]-cysteine S-methyltransferase activity"/>
    <property type="evidence" value="ECO:0007669"/>
    <property type="project" value="UniProtKB-EC"/>
</dbReference>
<dbReference type="InterPro" id="IPR036631">
    <property type="entry name" value="MGMT_N_sf"/>
</dbReference>
<feature type="domain" description="Methylated-DNA-[protein]-cysteine S-methyltransferase DNA binding" evidence="9">
    <location>
        <begin position="97"/>
        <end position="176"/>
    </location>
</feature>
<evidence type="ECO:0000313" key="12">
    <source>
        <dbReference type="Proteomes" id="UP001596989"/>
    </source>
</evidence>
<dbReference type="InterPro" id="IPR014048">
    <property type="entry name" value="MethylDNA_cys_MeTrfase_DNA-bd"/>
</dbReference>
<dbReference type="InterPro" id="IPR036217">
    <property type="entry name" value="MethylDNA_cys_MeTrfase_DNAb"/>
</dbReference>
<proteinExistence type="inferred from homology"/>
<dbReference type="Gene3D" id="1.10.10.10">
    <property type="entry name" value="Winged helix-like DNA-binding domain superfamily/Winged helix DNA-binding domain"/>
    <property type="match status" value="1"/>
</dbReference>
<name>A0ABW3HN22_9BACL</name>
<dbReference type="SUPFAM" id="SSF53155">
    <property type="entry name" value="Methylated DNA-protein cysteine methyltransferase domain"/>
    <property type="match status" value="1"/>
</dbReference>
<dbReference type="PROSITE" id="PS00374">
    <property type="entry name" value="MGMT"/>
    <property type="match status" value="1"/>
</dbReference>
<dbReference type="PANTHER" id="PTHR10815:SF5">
    <property type="entry name" value="METHYLATED-DNA--PROTEIN-CYSTEINE METHYLTRANSFERASE"/>
    <property type="match status" value="1"/>
</dbReference>
<keyword evidence="2 8" id="KW-0963">Cytoplasm</keyword>
<dbReference type="EC" id="2.1.1.63" evidence="8"/>
<comment type="catalytic activity">
    <reaction evidence="1 8">
        <text>a 4-O-methyl-thymidine in DNA + L-cysteinyl-[protein] = a thymidine in DNA + S-methyl-L-cysteinyl-[protein]</text>
        <dbReference type="Rhea" id="RHEA:53428"/>
        <dbReference type="Rhea" id="RHEA-COMP:10131"/>
        <dbReference type="Rhea" id="RHEA-COMP:10132"/>
        <dbReference type="Rhea" id="RHEA-COMP:13555"/>
        <dbReference type="Rhea" id="RHEA-COMP:13556"/>
        <dbReference type="ChEBI" id="CHEBI:29950"/>
        <dbReference type="ChEBI" id="CHEBI:82612"/>
        <dbReference type="ChEBI" id="CHEBI:137386"/>
        <dbReference type="ChEBI" id="CHEBI:137387"/>
        <dbReference type="EC" id="2.1.1.63"/>
    </reaction>
</comment>
<organism evidence="11 12">
    <name type="scientific">Paenibacillus chungangensis</name>
    <dbReference type="NCBI Taxonomy" id="696535"/>
    <lineage>
        <taxon>Bacteria</taxon>
        <taxon>Bacillati</taxon>
        <taxon>Bacillota</taxon>
        <taxon>Bacilli</taxon>
        <taxon>Bacillales</taxon>
        <taxon>Paenibacillaceae</taxon>
        <taxon>Paenibacillus</taxon>
    </lineage>
</organism>
<evidence type="ECO:0000256" key="1">
    <source>
        <dbReference type="ARBA" id="ARBA00001286"/>
    </source>
</evidence>
<accession>A0ABW3HN22</accession>
<reference evidence="12" key="1">
    <citation type="journal article" date="2019" name="Int. J. Syst. Evol. Microbiol.">
        <title>The Global Catalogue of Microorganisms (GCM) 10K type strain sequencing project: providing services to taxonomists for standard genome sequencing and annotation.</title>
        <authorList>
            <consortium name="The Broad Institute Genomics Platform"/>
            <consortium name="The Broad Institute Genome Sequencing Center for Infectious Disease"/>
            <person name="Wu L."/>
            <person name="Ma J."/>
        </authorList>
    </citation>
    <scope>NUCLEOTIDE SEQUENCE [LARGE SCALE GENOMIC DNA]</scope>
    <source>
        <strain evidence="12">CCUG 59129</strain>
    </source>
</reference>